<feature type="compositionally biased region" description="Basic and acidic residues" evidence="1">
    <location>
        <begin position="659"/>
        <end position="671"/>
    </location>
</feature>
<feature type="region of interest" description="Disordered" evidence="1">
    <location>
        <begin position="64"/>
        <end position="461"/>
    </location>
</feature>
<sequence length="917" mass="98858">MAKPDINRDYYADLGISSSADAADIKKQFRKLALQYHPDRNPGREAEVNAKFQIIQSAHEVLSDPDAKAKYDANRRSRYPTASGVRGNPWQDVAKDFPAPPRRAGADRSSRAPPPRPPSGAHKYANFTSGAAPTAKQPPREDPEARRNAWQAFENMRPSSQGKSAASAASQARKPVPPPRPTESASTRPVPRTPGQKQKAEAAFGARKPGYAPHSPVPGDEPSASSSGYATNRHTYDASSANAREPIPDPLAQFREKVGSDSRQSTPYHSGNGEKVDPFDGVPLGRAKSTRERESPRTEQRKSGDNLSPGGNRYRSSSASGPRTATSSEANDGSEIPQRYPFTSRASARYTPAGVTPNTSGPGTPTGLNGSGQAHPPGGSAGQAEGPSMYAKPPFSRQPSSSFKSSSDPANGGKAATYAYPYGNATAPNASGDLPSSVSPSPSPLSGGLSSLTRSLSSYERDQQEMLKSLIVNAYSPSVLKKKREISRSSPATSGQDANKDDTRSFNFAVDDDTFSPTSGGPSRFARSSADDINTRFANNQSPDDWRFTAGSPVQEGQDPHKKRRAQPGNGIGRDSPQAAPPRPPKEHVDGSQPPPMPPKTKWDAQGWEGIGAENFAPQPAAPASASPTRPPTRTYSRKPKVKATAGSAGLVNEESSSDENRDFTAPRPHVEVPISDSPMDIDSPPPTKPSAAPPQPPTARNIHVEPSNPEWRQGNGKAIPDAHLSKPVLTPAFNPNAGGSEDSEEFAASFADLRNVAPFAQKPSGLNSFGDLKSNLPFESRASGRVALDQEKKKPEVLDFPSVPRAPNPPPALAVPNLKPSTAAWHKYLQEFQEYMMRWDEFNAQVASHFDARKHQIQDSRKTKGYAFLTTQGTEGIQEYLEYVQQDREIRRQWAAACDDHEQRVKSFLTHRVQMM</sequence>
<evidence type="ECO:0000313" key="4">
    <source>
        <dbReference type="Proteomes" id="UP000770015"/>
    </source>
</evidence>
<feature type="region of interest" description="Disordered" evidence="1">
    <location>
        <begin position="786"/>
        <end position="813"/>
    </location>
</feature>
<dbReference type="PROSITE" id="PS00636">
    <property type="entry name" value="DNAJ_1"/>
    <property type="match status" value="1"/>
</dbReference>
<proteinExistence type="predicted"/>
<dbReference type="SMART" id="SM00271">
    <property type="entry name" value="DnaJ"/>
    <property type="match status" value="1"/>
</dbReference>
<feature type="compositionally biased region" description="Basic and acidic residues" evidence="1">
    <location>
        <begin position="138"/>
        <end position="147"/>
    </location>
</feature>
<dbReference type="FunFam" id="1.10.287.110:FF:000096">
    <property type="entry name" value="DnaJ domain protein"/>
    <property type="match status" value="1"/>
</dbReference>
<protein>
    <submittedName>
        <fullName evidence="3">DnaJ domain-containing protein</fullName>
    </submittedName>
</protein>
<feature type="compositionally biased region" description="Pro residues" evidence="1">
    <location>
        <begin position="684"/>
        <end position="698"/>
    </location>
</feature>
<dbReference type="AlphaFoldDB" id="A0A9P8VBB3"/>
<feature type="compositionally biased region" description="Low complexity" evidence="1">
    <location>
        <begin position="392"/>
        <end position="409"/>
    </location>
</feature>
<evidence type="ECO:0000259" key="2">
    <source>
        <dbReference type="PROSITE" id="PS50076"/>
    </source>
</evidence>
<dbReference type="Proteomes" id="UP000770015">
    <property type="component" value="Unassembled WGS sequence"/>
</dbReference>
<feature type="compositionally biased region" description="Low complexity" evidence="1">
    <location>
        <begin position="617"/>
        <end position="635"/>
    </location>
</feature>
<dbReference type="OrthoDB" id="10250354at2759"/>
<feature type="compositionally biased region" description="Basic and acidic residues" evidence="1">
    <location>
        <begin position="64"/>
        <end position="75"/>
    </location>
</feature>
<dbReference type="InterPro" id="IPR036869">
    <property type="entry name" value="J_dom_sf"/>
</dbReference>
<feature type="region of interest" description="Disordered" evidence="1">
    <location>
        <begin position="478"/>
        <end position="746"/>
    </location>
</feature>
<feature type="compositionally biased region" description="Low complexity" evidence="1">
    <location>
        <begin position="431"/>
        <end position="458"/>
    </location>
</feature>
<feature type="domain" description="J" evidence="2">
    <location>
        <begin position="9"/>
        <end position="75"/>
    </location>
</feature>
<feature type="compositionally biased region" description="Low complexity" evidence="1">
    <location>
        <begin position="159"/>
        <end position="172"/>
    </location>
</feature>
<gene>
    <name evidence="3" type="ORF">F5X68DRAFT_16339</name>
</gene>
<feature type="compositionally biased region" description="Low complexity" evidence="1">
    <location>
        <begin position="354"/>
        <end position="372"/>
    </location>
</feature>
<dbReference type="InterPro" id="IPR018253">
    <property type="entry name" value="DnaJ_domain_CS"/>
</dbReference>
<feature type="compositionally biased region" description="Low complexity" evidence="1">
    <location>
        <begin position="674"/>
        <end position="683"/>
    </location>
</feature>
<dbReference type="Pfam" id="PF00226">
    <property type="entry name" value="DnaJ"/>
    <property type="match status" value="1"/>
</dbReference>
<dbReference type="CDD" id="cd06257">
    <property type="entry name" value="DnaJ"/>
    <property type="match status" value="1"/>
</dbReference>
<feature type="compositionally biased region" description="Basic and acidic residues" evidence="1">
    <location>
        <begin position="789"/>
        <end position="798"/>
    </location>
</feature>
<comment type="caution">
    <text evidence="3">The sequence shown here is derived from an EMBL/GenBank/DDBJ whole genome shotgun (WGS) entry which is preliminary data.</text>
</comment>
<feature type="compositionally biased region" description="Polar residues" evidence="1">
    <location>
        <begin position="488"/>
        <end position="497"/>
    </location>
</feature>
<dbReference type="PRINTS" id="PR00625">
    <property type="entry name" value="JDOMAIN"/>
</dbReference>
<dbReference type="Gene3D" id="1.10.287.110">
    <property type="entry name" value="DnaJ domain"/>
    <property type="match status" value="1"/>
</dbReference>
<dbReference type="InterPro" id="IPR001623">
    <property type="entry name" value="DnaJ_domain"/>
</dbReference>
<feature type="compositionally biased region" description="Polar residues" evidence="1">
    <location>
        <begin position="314"/>
        <end position="331"/>
    </location>
</feature>
<dbReference type="InterPro" id="IPR050817">
    <property type="entry name" value="DjlA_DnaK_co-chaperone"/>
</dbReference>
<name>A0A9P8VBB3_9PEZI</name>
<dbReference type="EMBL" id="JAGSXJ010000014">
    <property type="protein sequence ID" value="KAH6685676.1"/>
    <property type="molecule type" value="Genomic_DNA"/>
</dbReference>
<evidence type="ECO:0000256" key="1">
    <source>
        <dbReference type="SAM" id="MobiDB-lite"/>
    </source>
</evidence>
<evidence type="ECO:0000313" key="3">
    <source>
        <dbReference type="EMBL" id="KAH6685676.1"/>
    </source>
</evidence>
<accession>A0A9P8VBB3</accession>
<organism evidence="3 4">
    <name type="scientific">Plectosphaerella plurivora</name>
    <dbReference type="NCBI Taxonomy" id="936078"/>
    <lineage>
        <taxon>Eukaryota</taxon>
        <taxon>Fungi</taxon>
        <taxon>Dikarya</taxon>
        <taxon>Ascomycota</taxon>
        <taxon>Pezizomycotina</taxon>
        <taxon>Sordariomycetes</taxon>
        <taxon>Hypocreomycetidae</taxon>
        <taxon>Glomerellales</taxon>
        <taxon>Plectosphaerellaceae</taxon>
        <taxon>Plectosphaerella</taxon>
    </lineage>
</organism>
<feature type="compositionally biased region" description="Basic and acidic residues" evidence="1">
    <location>
        <begin position="289"/>
        <end position="304"/>
    </location>
</feature>
<reference evidence="3" key="1">
    <citation type="journal article" date="2021" name="Nat. Commun.">
        <title>Genetic determinants of endophytism in the Arabidopsis root mycobiome.</title>
        <authorList>
            <person name="Mesny F."/>
            <person name="Miyauchi S."/>
            <person name="Thiergart T."/>
            <person name="Pickel B."/>
            <person name="Atanasova L."/>
            <person name="Karlsson M."/>
            <person name="Huettel B."/>
            <person name="Barry K.W."/>
            <person name="Haridas S."/>
            <person name="Chen C."/>
            <person name="Bauer D."/>
            <person name="Andreopoulos W."/>
            <person name="Pangilinan J."/>
            <person name="LaButti K."/>
            <person name="Riley R."/>
            <person name="Lipzen A."/>
            <person name="Clum A."/>
            <person name="Drula E."/>
            <person name="Henrissat B."/>
            <person name="Kohler A."/>
            <person name="Grigoriev I.V."/>
            <person name="Martin F.M."/>
            <person name="Hacquard S."/>
        </authorList>
    </citation>
    <scope>NUCLEOTIDE SEQUENCE</scope>
    <source>
        <strain evidence="3">MPI-SDFR-AT-0117</strain>
    </source>
</reference>
<dbReference type="PANTHER" id="PTHR24074">
    <property type="entry name" value="CO-CHAPERONE PROTEIN DJLA"/>
    <property type="match status" value="1"/>
</dbReference>
<dbReference type="PROSITE" id="PS50076">
    <property type="entry name" value="DNAJ_2"/>
    <property type="match status" value="1"/>
</dbReference>
<feature type="compositionally biased region" description="Polar residues" evidence="1">
    <location>
        <begin position="223"/>
        <end position="242"/>
    </location>
</feature>
<keyword evidence="4" id="KW-1185">Reference proteome</keyword>
<dbReference type="SUPFAM" id="SSF46565">
    <property type="entry name" value="Chaperone J-domain"/>
    <property type="match status" value="1"/>
</dbReference>